<gene>
    <name evidence="5" type="primary">betI</name>
    <name evidence="5" type="ordered locus">sce5559</name>
</gene>
<dbReference type="PRINTS" id="PR00455">
    <property type="entry name" value="HTHTETR"/>
</dbReference>
<dbReference type="InterPro" id="IPR009057">
    <property type="entry name" value="Homeodomain-like_sf"/>
</dbReference>
<dbReference type="InterPro" id="IPR050109">
    <property type="entry name" value="HTH-type_TetR-like_transc_reg"/>
</dbReference>
<dbReference type="PANTHER" id="PTHR30055:SF226">
    <property type="entry name" value="HTH-TYPE TRANSCRIPTIONAL REGULATOR PKSA"/>
    <property type="match status" value="1"/>
</dbReference>
<dbReference type="Pfam" id="PF00440">
    <property type="entry name" value="TetR_N"/>
    <property type="match status" value="1"/>
</dbReference>
<dbReference type="Pfam" id="PF17928">
    <property type="entry name" value="TetR_C_22"/>
    <property type="match status" value="1"/>
</dbReference>
<evidence type="ECO:0000256" key="1">
    <source>
        <dbReference type="ARBA" id="ARBA00023125"/>
    </source>
</evidence>
<dbReference type="GO" id="GO:0000976">
    <property type="term" value="F:transcription cis-regulatory region binding"/>
    <property type="evidence" value="ECO:0007669"/>
    <property type="project" value="TreeGrafter"/>
</dbReference>
<feature type="region of interest" description="Disordered" evidence="3">
    <location>
        <begin position="1"/>
        <end position="24"/>
    </location>
</feature>
<feature type="DNA-binding region" description="H-T-H motif" evidence="2">
    <location>
        <begin position="46"/>
        <end position="65"/>
    </location>
</feature>
<dbReference type="OrthoDB" id="6430772at2"/>
<dbReference type="BioCyc" id="SCEL448385:SCE_RS49285-MONOMER"/>
<dbReference type="PANTHER" id="PTHR30055">
    <property type="entry name" value="HTH-TYPE TRANSCRIPTIONAL REGULATOR RUTR"/>
    <property type="match status" value="1"/>
</dbReference>
<dbReference type="eggNOG" id="COG1309">
    <property type="taxonomic scope" value="Bacteria"/>
</dbReference>
<dbReference type="InterPro" id="IPR041674">
    <property type="entry name" value="TetR_C_22"/>
</dbReference>
<evidence type="ECO:0000256" key="3">
    <source>
        <dbReference type="SAM" id="MobiDB-lite"/>
    </source>
</evidence>
<evidence type="ECO:0000256" key="2">
    <source>
        <dbReference type="PROSITE-ProRule" id="PRU00335"/>
    </source>
</evidence>
<dbReference type="KEGG" id="scl:sce5559"/>
<dbReference type="AlphaFoldDB" id="A9G348"/>
<dbReference type="Gene3D" id="1.10.357.10">
    <property type="entry name" value="Tetracycline Repressor, domain 2"/>
    <property type="match status" value="1"/>
</dbReference>
<dbReference type="RefSeq" id="WP_012238189.1">
    <property type="nucleotide sequence ID" value="NC_010162.1"/>
</dbReference>
<keyword evidence="6" id="KW-1185">Reference proteome</keyword>
<dbReference type="STRING" id="448385.sce5559"/>
<proteinExistence type="predicted"/>
<reference evidence="5 6" key="1">
    <citation type="journal article" date="2007" name="Nat. Biotechnol.">
        <title>Complete genome sequence of the myxobacterium Sorangium cellulosum.</title>
        <authorList>
            <person name="Schneiker S."/>
            <person name="Perlova O."/>
            <person name="Kaiser O."/>
            <person name="Gerth K."/>
            <person name="Alici A."/>
            <person name="Altmeyer M.O."/>
            <person name="Bartels D."/>
            <person name="Bekel T."/>
            <person name="Beyer S."/>
            <person name="Bode E."/>
            <person name="Bode H.B."/>
            <person name="Bolten C.J."/>
            <person name="Choudhuri J.V."/>
            <person name="Doss S."/>
            <person name="Elnakady Y.A."/>
            <person name="Frank B."/>
            <person name="Gaigalat L."/>
            <person name="Goesmann A."/>
            <person name="Groeger C."/>
            <person name="Gross F."/>
            <person name="Jelsbak L."/>
            <person name="Jelsbak L."/>
            <person name="Kalinowski J."/>
            <person name="Kegler C."/>
            <person name="Knauber T."/>
            <person name="Konietzny S."/>
            <person name="Kopp M."/>
            <person name="Krause L."/>
            <person name="Krug D."/>
            <person name="Linke B."/>
            <person name="Mahmud T."/>
            <person name="Martinez-Arias R."/>
            <person name="McHardy A.C."/>
            <person name="Merai M."/>
            <person name="Meyer F."/>
            <person name="Mormann S."/>
            <person name="Munoz-Dorado J."/>
            <person name="Perez J."/>
            <person name="Pradella S."/>
            <person name="Rachid S."/>
            <person name="Raddatz G."/>
            <person name="Rosenau F."/>
            <person name="Rueckert C."/>
            <person name="Sasse F."/>
            <person name="Scharfe M."/>
            <person name="Schuster S.C."/>
            <person name="Suen G."/>
            <person name="Treuner-Lange A."/>
            <person name="Velicer G.J."/>
            <person name="Vorholter F.-J."/>
            <person name="Weissman K.J."/>
            <person name="Welch R.D."/>
            <person name="Wenzel S.C."/>
            <person name="Whitworth D.E."/>
            <person name="Wilhelm S."/>
            <person name="Wittmann C."/>
            <person name="Bloecker H."/>
            <person name="Puehler A."/>
            <person name="Mueller R."/>
        </authorList>
    </citation>
    <scope>NUCLEOTIDE SEQUENCE [LARGE SCALE GENOMIC DNA]</scope>
    <source>
        <strain evidence="6">So ce56</strain>
    </source>
</reference>
<keyword evidence="1 2" id="KW-0238">DNA-binding</keyword>
<sequence length="219" mass="24022">MATKRKKPPSTAPRRVPLQARSQRRKERILDATAALLASRGLDAVTTNAIAARARTSIGSVYEFFPNKEAVLHALTGRYLERLRARTEAALAEAPPGSWRALTERWIDALAAFYRTEPGYRELWFGVQLSGALLSTAAAWGDEFSARVEAILSPLTPALAPAERRVVAQSALYMASALLALAAQRDEQQGALYVEEAKKAVCRYLAPYIEPPCQPRESA</sequence>
<dbReference type="HOGENOM" id="CLU_069356_46_2_7"/>
<evidence type="ECO:0000313" key="5">
    <source>
        <dbReference type="EMBL" id="CAN95722.1"/>
    </source>
</evidence>
<evidence type="ECO:0000313" key="6">
    <source>
        <dbReference type="Proteomes" id="UP000002139"/>
    </source>
</evidence>
<accession>A9G348</accession>
<dbReference type="InterPro" id="IPR001647">
    <property type="entry name" value="HTH_TetR"/>
</dbReference>
<dbReference type="PROSITE" id="PS50977">
    <property type="entry name" value="HTH_TETR_2"/>
    <property type="match status" value="1"/>
</dbReference>
<dbReference type="EMBL" id="AM746676">
    <property type="protein sequence ID" value="CAN95722.1"/>
    <property type="molecule type" value="Genomic_DNA"/>
</dbReference>
<name>A9G348_SORC5</name>
<feature type="domain" description="HTH tetR-type" evidence="4">
    <location>
        <begin position="23"/>
        <end position="83"/>
    </location>
</feature>
<dbReference type="GO" id="GO:0003700">
    <property type="term" value="F:DNA-binding transcription factor activity"/>
    <property type="evidence" value="ECO:0007669"/>
    <property type="project" value="TreeGrafter"/>
</dbReference>
<dbReference type="SUPFAM" id="SSF46689">
    <property type="entry name" value="Homeodomain-like"/>
    <property type="match status" value="1"/>
</dbReference>
<evidence type="ECO:0000259" key="4">
    <source>
        <dbReference type="PROSITE" id="PS50977"/>
    </source>
</evidence>
<organism evidence="5 6">
    <name type="scientific">Sorangium cellulosum (strain So ce56)</name>
    <name type="common">Polyangium cellulosum (strain So ce56)</name>
    <dbReference type="NCBI Taxonomy" id="448385"/>
    <lineage>
        <taxon>Bacteria</taxon>
        <taxon>Pseudomonadati</taxon>
        <taxon>Myxococcota</taxon>
        <taxon>Polyangia</taxon>
        <taxon>Polyangiales</taxon>
        <taxon>Polyangiaceae</taxon>
        <taxon>Sorangium</taxon>
    </lineage>
</organism>
<protein>
    <submittedName>
        <fullName evidence="5">HTH-type transcriptional regulator betI</fullName>
    </submittedName>
</protein>
<dbReference type="Proteomes" id="UP000002139">
    <property type="component" value="Chromosome"/>
</dbReference>